<dbReference type="PROSITE" id="PS50052">
    <property type="entry name" value="GUANYLATE_KINASE_2"/>
    <property type="match status" value="1"/>
</dbReference>
<organism evidence="3 4">
    <name type="scientific">Sapayoa aenigma</name>
    <name type="common">broad-billed sapayoa</name>
    <dbReference type="NCBI Taxonomy" id="239371"/>
    <lineage>
        <taxon>Eukaryota</taxon>
        <taxon>Metazoa</taxon>
        <taxon>Chordata</taxon>
        <taxon>Craniata</taxon>
        <taxon>Vertebrata</taxon>
        <taxon>Euteleostomi</taxon>
        <taxon>Archelosauria</taxon>
        <taxon>Archosauria</taxon>
        <taxon>Dinosauria</taxon>
        <taxon>Saurischia</taxon>
        <taxon>Theropoda</taxon>
        <taxon>Coelurosauria</taxon>
        <taxon>Aves</taxon>
        <taxon>Neognathae</taxon>
        <taxon>Neoaves</taxon>
        <taxon>Telluraves</taxon>
        <taxon>Australaves</taxon>
        <taxon>Passeriformes</taxon>
        <taxon>Tyrannidae</taxon>
        <taxon>Sapayoa</taxon>
    </lineage>
</organism>
<dbReference type="CDD" id="cd00071">
    <property type="entry name" value="GMPK"/>
    <property type="match status" value="1"/>
</dbReference>
<dbReference type="InterPro" id="IPR008145">
    <property type="entry name" value="GK/Ca_channel_bsu"/>
</dbReference>
<dbReference type="PANTHER" id="PTHR23117">
    <property type="entry name" value="GUANYLATE KINASE-RELATED"/>
    <property type="match status" value="1"/>
</dbReference>
<protein>
    <submittedName>
        <fullName evidence="3">LRGUK protein</fullName>
    </submittedName>
</protein>
<dbReference type="GO" id="GO:0005829">
    <property type="term" value="C:cytosol"/>
    <property type="evidence" value="ECO:0007669"/>
    <property type="project" value="TreeGrafter"/>
</dbReference>
<dbReference type="Pfam" id="PF00625">
    <property type="entry name" value="Guanylate_kin"/>
    <property type="match status" value="1"/>
</dbReference>
<keyword evidence="4" id="KW-1185">Reference proteome</keyword>
<evidence type="ECO:0000256" key="1">
    <source>
        <dbReference type="ARBA" id="ARBA00022679"/>
    </source>
</evidence>
<reference evidence="3 4" key="1">
    <citation type="submission" date="2019-09" db="EMBL/GenBank/DDBJ databases">
        <title>Bird 10,000 Genomes (B10K) Project - Family phase.</title>
        <authorList>
            <person name="Zhang G."/>
        </authorList>
    </citation>
    <scope>NUCLEOTIDE SEQUENCE [LARGE SCALE GENOMIC DNA]</scope>
    <source>
        <strain evidence="3">B10K-DU-030-41</strain>
        <tissue evidence="3">Muscle</tissue>
    </source>
</reference>
<dbReference type="SMART" id="SM00365">
    <property type="entry name" value="LRR_SD22"/>
    <property type="match status" value="4"/>
</dbReference>
<gene>
    <name evidence="3" type="primary">Lrguk</name>
    <name evidence="3" type="ORF">SAPAEN_R06901</name>
</gene>
<feature type="non-terminal residue" evidence="3">
    <location>
        <position position="1"/>
    </location>
</feature>
<dbReference type="SUPFAM" id="SSF52540">
    <property type="entry name" value="P-loop containing nucleoside triphosphate hydrolases"/>
    <property type="match status" value="1"/>
</dbReference>
<name>A0A7K7SVL8_9TYRA</name>
<dbReference type="EMBL" id="VZSY01000155">
    <property type="protein sequence ID" value="NXA07822.1"/>
    <property type="molecule type" value="Genomic_DNA"/>
</dbReference>
<accession>A0A7K7SVL8</accession>
<dbReference type="SMART" id="SM00072">
    <property type="entry name" value="GuKc"/>
    <property type="match status" value="1"/>
</dbReference>
<proteinExistence type="predicted"/>
<dbReference type="SUPFAM" id="SSF52058">
    <property type="entry name" value="L domain-like"/>
    <property type="match status" value="1"/>
</dbReference>
<dbReference type="Gene3D" id="3.80.10.10">
    <property type="entry name" value="Ribonuclease Inhibitor"/>
    <property type="match status" value="2"/>
</dbReference>
<dbReference type="PANTHER" id="PTHR23117:SF18">
    <property type="entry name" value="LEUCINE-RICH REPEAT AND GUANYLATE KINASE DOMAIN-CONTAINING PROTEIN"/>
    <property type="match status" value="1"/>
</dbReference>
<dbReference type="PROSITE" id="PS51450">
    <property type="entry name" value="LRR"/>
    <property type="match status" value="3"/>
</dbReference>
<comment type="caution">
    <text evidence="3">The sequence shown here is derived from an EMBL/GenBank/DDBJ whole genome shotgun (WGS) entry which is preliminary data.</text>
</comment>
<dbReference type="InterPro" id="IPR027417">
    <property type="entry name" value="P-loop_NTPase"/>
</dbReference>
<evidence type="ECO:0000313" key="3">
    <source>
        <dbReference type="EMBL" id="NXA07822.1"/>
    </source>
</evidence>
<dbReference type="InterPro" id="IPR032675">
    <property type="entry name" value="LRR_dom_sf"/>
</dbReference>
<sequence>LEGVLDENTAAEGLHTLGYSASGTHYIYLHLSLPGRELSDISILSGYIHLQKLELSHNKINDLSCVSHMPYLLELNASHNDLTTYFGFKPPKNLKEVDFSYNRIRKMQDLAAYHSLTKLFLDFNDIEEIRGLEECHSLSQLSLSHNKLLAISGLENLPIKILNLVRKVFYQYINICINETLAELPELRWMAELPLLRALNLLRNPLQEQRDYWLRAVFTLLQVTDLDLQKVSVEEKVAAVNKYDPPAEVVAAEDHRAQLVGHMLQPHRILHSTLPGFGAPYPVLVLVGPVACGRRELAQQICRKFHNFFRFGPCHTTRAPYFGEENRFDYSFISPEVFEKMVKNGKFIATYKYGGHQYGLGRDTVESVASEGLATCVHLEIEGVRSLKYTHFKPRYILVLPRDKEKYEEHLRRKGLFSRPEIEEAVSRVDMYLKINQDSPGYFDAVLNTDELDEAFAELSLLVKMYLGL</sequence>
<dbReference type="AlphaFoldDB" id="A0A7K7SVL8"/>
<evidence type="ECO:0000313" key="4">
    <source>
        <dbReference type="Proteomes" id="UP000589485"/>
    </source>
</evidence>
<feature type="non-terminal residue" evidence="3">
    <location>
        <position position="469"/>
    </location>
</feature>
<dbReference type="FunFam" id="3.80.10.10:FF:000238">
    <property type="entry name" value="Leucine rich repeats and guanylate kinase domain containing"/>
    <property type="match status" value="1"/>
</dbReference>
<dbReference type="InterPro" id="IPR001611">
    <property type="entry name" value="Leu-rich_rpt"/>
</dbReference>
<feature type="domain" description="Guanylate kinase-like" evidence="2">
    <location>
        <begin position="281"/>
        <end position="464"/>
    </location>
</feature>
<dbReference type="GO" id="GO:0004385">
    <property type="term" value="F:GMP kinase activity"/>
    <property type="evidence" value="ECO:0007669"/>
    <property type="project" value="TreeGrafter"/>
</dbReference>
<keyword evidence="1" id="KW-0808">Transferase</keyword>
<evidence type="ECO:0000259" key="2">
    <source>
        <dbReference type="PROSITE" id="PS50052"/>
    </source>
</evidence>
<dbReference type="InterPro" id="IPR008144">
    <property type="entry name" value="Guanylate_kin-like_dom"/>
</dbReference>
<dbReference type="Proteomes" id="UP000589485">
    <property type="component" value="Unassembled WGS sequence"/>
</dbReference>
<dbReference type="OrthoDB" id="6334211at2759"/>
<dbReference type="Gene3D" id="3.40.50.300">
    <property type="entry name" value="P-loop containing nucleotide triphosphate hydrolases"/>
    <property type="match status" value="1"/>
</dbReference>
<dbReference type="FunFam" id="3.40.50.300:FF:000828">
    <property type="entry name" value="leucine-rich repeat and guanylate kinase domain-containing protein-like"/>
    <property type="match status" value="1"/>
</dbReference>